<dbReference type="Pfam" id="PF00190">
    <property type="entry name" value="Cupin_1"/>
    <property type="match status" value="1"/>
</dbReference>
<proteinExistence type="predicted"/>
<comment type="caution">
    <text evidence="2">The sequence shown here is derived from an EMBL/GenBank/DDBJ whole genome shotgun (WGS) entry which is preliminary data.</text>
</comment>
<dbReference type="InterPro" id="IPR014710">
    <property type="entry name" value="RmlC-like_jellyroll"/>
</dbReference>
<accession>A0A0N0NHU8</accession>
<dbReference type="RefSeq" id="XP_017995054.1">
    <property type="nucleotide sequence ID" value="XM_018141262.1"/>
</dbReference>
<dbReference type="Proteomes" id="UP000038010">
    <property type="component" value="Unassembled WGS sequence"/>
</dbReference>
<evidence type="ECO:0000259" key="1">
    <source>
        <dbReference type="Pfam" id="PF00190"/>
    </source>
</evidence>
<dbReference type="EMBL" id="LFJN01000044">
    <property type="protein sequence ID" value="KPI35091.1"/>
    <property type="molecule type" value="Genomic_DNA"/>
</dbReference>
<dbReference type="InterPro" id="IPR011051">
    <property type="entry name" value="RmlC_Cupin_sf"/>
</dbReference>
<protein>
    <recommendedName>
        <fullName evidence="1">Cupin type-1 domain-containing protein</fullName>
    </recommendedName>
</protein>
<name>A0A0N0NHU8_9EURO</name>
<dbReference type="OrthoDB" id="5793281at2759"/>
<dbReference type="SUPFAM" id="SSF51182">
    <property type="entry name" value="RmlC-like cupins"/>
    <property type="match status" value="1"/>
</dbReference>
<dbReference type="InterPro" id="IPR006045">
    <property type="entry name" value="Cupin_1"/>
</dbReference>
<dbReference type="PANTHER" id="PTHR38599">
    <property type="entry name" value="CUPIN DOMAIN PROTEIN (AFU_ORTHOLOGUE AFUA_3G13620)"/>
    <property type="match status" value="1"/>
</dbReference>
<dbReference type="VEuPathDB" id="FungiDB:AB675_1378"/>
<dbReference type="PANTHER" id="PTHR38599:SF1">
    <property type="entry name" value="CUPIN DOMAIN PROTEIN (AFU_ORTHOLOGUE AFUA_3G13620)"/>
    <property type="match status" value="1"/>
</dbReference>
<evidence type="ECO:0000313" key="2">
    <source>
        <dbReference type="EMBL" id="KPI35091.1"/>
    </source>
</evidence>
<organism evidence="2 3">
    <name type="scientific">Cyphellophora attinorum</name>
    <dbReference type="NCBI Taxonomy" id="1664694"/>
    <lineage>
        <taxon>Eukaryota</taxon>
        <taxon>Fungi</taxon>
        <taxon>Dikarya</taxon>
        <taxon>Ascomycota</taxon>
        <taxon>Pezizomycotina</taxon>
        <taxon>Eurotiomycetes</taxon>
        <taxon>Chaetothyriomycetidae</taxon>
        <taxon>Chaetothyriales</taxon>
        <taxon>Cyphellophoraceae</taxon>
        <taxon>Cyphellophora</taxon>
    </lineage>
</organism>
<keyword evidence="3" id="KW-1185">Reference proteome</keyword>
<evidence type="ECO:0000313" key="3">
    <source>
        <dbReference type="Proteomes" id="UP000038010"/>
    </source>
</evidence>
<gene>
    <name evidence="2" type="ORF">AB675_1378</name>
</gene>
<dbReference type="AlphaFoldDB" id="A0A0N0NHU8"/>
<reference evidence="2 3" key="1">
    <citation type="submission" date="2015-06" db="EMBL/GenBank/DDBJ databases">
        <title>Draft genome of the ant-associated black yeast Phialophora attae CBS 131958.</title>
        <authorList>
            <person name="Moreno L.F."/>
            <person name="Stielow B.J."/>
            <person name="de Hoog S."/>
            <person name="Vicente V.A."/>
            <person name="Weiss V.A."/>
            <person name="de Vries M."/>
            <person name="Cruz L.M."/>
            <person name="Souza E.M."/>
        </authorList>
    </citation>
    <scope>NUCLEOTIDE SEQUENCE [LARGE SCALE GENOMIC DNA]</scope>
    <source>
        <strain evidence="2 3">CBS 131958</strain>
    </source>
</reference>
<dbReference type="STRING" id="1664694.A0A0N0NHU8"/>
<sequence>MTIDMSINAWQRQHVVKQNGEWTVDGRPIVSIKITQRRNPLNMPNLTWLTLVITAPGGAATPPHTHNGASIIATIIKGKMLNQMVHDGRYGHSEGPKIYEQGESWYEAPGCHHVRSENVGEDGAEAVFVASLVIEGEKVDGADGDEELLQRVFLLDADA</sequence>
<feature type="domain" description="Cupin type-1" evidence="1">
    <location>
        <begin position="40"/>
        <end position="129"/>
    </location>
</feature>
<dbReference type="GeneID" id="28733142"/>
<dbReference type="Gene3D" id="2.60.120.10">
    <property type="entry name" value="Jelly Rolls"/>
    <property type="match status" value="1"/>
</dbReference>